<name>A0ACC1SNA1_9APHY</name>
<gene>
    <name evidence="1" type="ORF">NM688_g5912</name>
</gene>
<sequence>MGSDFTPRQLDYTCFLPSFRISTYSELEGALGDTSTQIMETLKNNICKDVSKPPELAMYTIGMFDDYDMEPLSTILLLINALAMRCLGLTATHAPHMMYVLSYIAHIFPLIQERLDKERWYAHFHFVIHELQPHGAHFAVEEMVEITIESSASPERVLSPLTTSVPSIQTKSRVQGYSANQPLRSSGKPKVKKRTKPTTLLACYYCRRHKIRCGGRDEHDETRRQCQHRKQECQFPPRSNRGRRSNPETKSTLKKARKAASTKPTAGVTLAGIAEVV</sequence>
<dbReference type="Proteomes" id="UP001148662">
    <property type="component" value="Unassembled WGS sequence"/>
</dbReference>
<evidence type="ECO:0000313" key="1">
    <source>
        <dbReference type="EMBL" id="KAJ3543007.1"/>
    </source>
</evidence>
<accession>A0ACC1SNA1</accession>
<proteinExistence type="predicted"/>
<comment type="caution">
    <text evidence="1">The sequence shown here is derived from an EMBL/GenBank/DDBJ whole genome shotgun (WGS) entry which is preliminary data.</text>
</comment>
<reference evidence="1" key="1">
    <citation type="submission" date="2022-07" db="EMBL/GenBank/DDBJ databases">
        <title>Genome Sequence of Phlebia brevispora.</title>
        <authorList>
            <person name="Buettner E."/>
        </authorList>
    </citation>
    <scope>NUCLEOTIDE SEQUENCE</scope>
    <source>
        <strain evidence="1">MPL23</strain>
    </source>
</reference>
<protein>
    <submittedName>
        <fullName evidence="1">Uncharacterized protein</fullName>
    </submittedName>
</protein>
<organism evidence="1 2">
    <name type="scientific">Phlebia brevispora</name>
    <dbReference type="NCBI Taxonomy" id="194682"/>
    <lineage>
        <taxon>Eukaryota</taxon>
        <taxon>Fungi</taxon>
        <taxon>Dikarya</taxon>
        <taxon>Basidiomycota</taxon>
        <taxon>Agaricomycotina</taxon>
        <taxon>Agaricomycetes</taxon>
        <taxon>Polyporales</taxon>
        <taxon>Meruliaceae</taxon>
        <taxon>Phlebia</taxon>
    </lineage>
</organism>
<keyword evidence="2" id="KW-1185">Reference proteome</keyword>
<evidence type="ECO:0000313" key="2">
    <source>
        <dbReference type="Proteomes" id="UP001148662"/>
    </source>
</evidence>
<dbReference type="EMBL" id="JANHOG010001142">
    <property type="protein sequence ID" value="KAJ3543007.1"/>
    <property type="molecule type" value="Genomic_DNA"/>
</dbReference>